<dbReference type="InterPro" id="IPR008628">
    <property type="entry name" value="GPP34-like"/>
</dbReference>
<evidence type="ECO:0000256" key="2">
    <source>
        <dbReference type="ARBA" id="ARBA00023034"/>
    </source>
</evidence>
<keyword evidence="3" id="KW-0446">Lipid-binding</keyword>
<gene>
    <name evidence="5" type="ORF">GALLR39Z86_07980</name>
</gene>
<dbReference type="Gene3D" id="1.10.3630.10">
    <property type="entry name" value="yeast vps74-n-term truncation variant domain like"/>
    <property type="match status" value="1"/>
</dbReference>
<evidence type="ECO:0000256" key="3">
    <source>
        <dbReference type="ARBA" id="ARBA00023121"/>
    </source>
</evidence>
<reference evidence="5" key="1">
    <citation type="submission" date="2022-12" db="EMBL/GenBank/DDBJ databases">
        <title>Reference genome sequencing for broad-spectrum identification of bacterial and archaeal isolates by mass spectrometry.</title>
        <authorList>
            <person name="Sekiguchi Y."/>
            <person name="Tourlousse D.M."/>
        </authorList>
    </citation>
    <scope>NUCLEOTIDE SEQUENCE</scope>
    <source>
        <strain evidence="5">LLR39Z86</strain>
    </source>
</reference>
<dbReference type="Proteomes" id="UP001144313">
    <property type="component" value="Unassembled WGS sequence"/>
</dbReference>
<dbReference type="EMBL" id="BSDT01000001">
    <property type="protein sequence ID" value="GLI40948.1"/>
    <property type="molecule type" value="Genomic_DNA"/>
</dbReference>
<dbReference type="InterPro" id="IPR038261">
    <property type="entry name" value="GPP34-like_sf"/>
</dbReference>
<organism evidence="5 6">
    <name type="scientific">Glycomyces algeriensis</name>
    <dbReference type="NCBI Taxonomy" id="256037"/>
    <lineage>
        <taxon>Bacteria</taxon>
        <taxon>Bacillati</taxon>
        <taxon>Actinomycetota</taxon>
        <taxon>Actinomycetes</taxon>
        <taxon>Glycomycetales</taxon>
        <taxon>Glycomycetaceae</taxon>
        <taxon>Glycomyces</taxon>
    </lineage>
</organism>
<dbReference type="RefSeq" id="WP_270118207.1">
    <property type="nucleotide sequence ID" value="NZ_BAAAOL010000016.1"/>
</dbReference>
<evidence type="ECO:0008006" key="7">
    <source>
        <dbReference type="Google" id="ProtNLM"/>
    </source>
</evidence>
<dbReference type="GO" id="GO:0070273">
    <property type="term" value="F:phosphatidylinositol-4-phosphate binding"/>
    <property type="evidence" value="ECO:0007669"/>
    <property type="project" value="InterPro"/>
</dbReference>
<comment type="subcellular location">
    <subcellularLocation>
        <location evidence="1">Golgi apparatus membrane</location>
        <topology evidence="1">Peripheral membrane protein</topology>
        <orientation evidence="1">Cytoplasmic side</orientation>
    </subcellularLocation>
</comment>
<keyword evidence="4" id="KW-0472">Membrane</keyword>
<proteinExistence type="predicted"/>
<keyword evidence="6" id="KW-1185">Reference proteome</keyword>
<comment type="caution">
    <text evidence="5">The sequence shown here is derived from an EMBL/GenBank/DDBJ whole genome shotgun (WGS) entry which is preliminary data.</text>
</comment>
<evidence type="ECO:0000256" key="4">
    <source>
        <dbReference type="ARBA" id="ARBA00023136"/>
    </source>
</evidence>
<evidence type="ECO:0000256" key="1">
    <source>
        <dbReference type="ARBA" id="ARBA00004255"/>
    </source>
</evidence>
<dbReference type="AlphaFoldDB" id="A0A9W6LET8"/>
<sequence>MSTLLEELALLSHEGANGRAGGYLDLGLGGAVLYELALAGRIGVDGKKVRVLDTTPTGDPVVDSRLAAIAADKPRAPHSVLERASKGLVPAVREGLVASGALRHERGKALGIFPVNRYHPRDRGMTADARTRLASAVRHGRAFDERTQALLSLMAAIRLEKTIFPDRQTRPSRKELKAFAEAHWAGAATRKAVSNRDGANAAAASSG</sequence>
<accession>A0A9W6LET8</accession>
<evidence type="ECO:0000313" key="6">
    <source>
        <dbReference type="Proteomes" id="UP001144313"/>
    </source>
</evidence>
<dbReference type="GO" id="GO:0005737">
    <property type="term" value="C:cytoplasm"/>
    <property type="evidence" value="ECO:0007669"/>
    <property type="project" value="UniProtKB-ARBA"/>
</dbReference>
<protein>
    <recommendedName>
        <fullName evidence="7">Golgi phosphoprotein 3 GPP34</fullName>
    </recommendedName>
</protein>
<name>A0A9W6LET8_9ACTN</name>
<keyword evidence="2" id="KW-0333">Golgi apparatus</keyword>
<evidence type="ECO:0000313" key="5">
    <source>
        <dbReference type="EMBL" id="GLI40948.1"/>
    </source>
</evidence>
<dbReference type="Pfam" id="PF05719">
    <property type="entry name" value="GPP34"/>
    <property type="match status" value="1"/>
</dbReference>
<dbReference type="GO" id="GO:0012505">
    <property type="term" value="C:endomembrane system"/>
    <property type="evidence" value="ECO:0007669"/>
    <property type="project" value="UniProtKB-ARBA"/>
</dbReference>